<evidence type="ECO:0000259" key="1">
    <source>
        <dbReference type="Pfam" id="PF01926"/>
    </source>
</evidence>
<dbReference type="InterPro" id="IPR027417">
    <property type="entry name" value="P-loop_NTPase"/>
</dbReference>
<gene>
    <name evidence="2" type="ORF">SCLCIDRAFT_795161</name>
</gene>
<dbReference type="Pfam" id="PF01926">
    <property type="entry name" value="MMR_HSR1"/>
    <property type="match status" value="2"/>
</dbReference>
<dbReference type="STRING" id="1036808.A0A0C3DPL6"/>
<dbReference type="GO" id="GO:0005525">
    <property type="term" value="F:GTP binding"/>
    <property type="evidence" value="ECO:0007669"/>
    <property type="project" value="InterPro"/>
</dbReference>
<dbReference type="EMBL" id="KN822041">
    <property type="protein sequence ID" value="KIM62565.1"/>
    <property type="molecule type" value="Genomic_DNA"/>
</dbReference>
<dbReference type="GO" id="GO:0030488">
    <property type="term" value="P:tRNA methylation"/>
    <property type="evidence" value="ECO:0007669"/>
    <property type="project" value="TreeGrafter"/>
</dbReference>
<accession>A0A0C3DPL6</accession>
<dbReference type="PROSITE" id="PS00675">
    <property type="entry name" value="SIGMA54_INTERACT_1"/>
    <property type="match status" value="1"/>
</dbReference>
<keyword evidence="3" id="KW-1185">Reference proteome</keyword>
<dbReference type="OrthoDB" id="8954335at2759"/>
<name>A0A0C3DPL6_9AGAM</name>
<dbReference type="HOGENOM" id="CLU_032838_0_0_1"/>
<sequence length="480" mass="53657">MILTLLIVGETGAGKSSLINKLANQDLARVSSGATLCTESWSEYRFQVNSIEVHAYDSVGFGSACTGSSSSLIPYEAALDMLRSFKIRVDLVFLCTKRDKLSPITQHLYHFFNDFFFNGTVPISLIVTHRGEKRSMDDWWSQHQDQIKSYGFAGHAFITISHKSAAVRRKQSKESVVMLLSTSYKRRTLDKPAVPLFDRLTNGTDVLTKKCGLSPRNALFLTRKANLHIRIPNIVLFGAAGVGKSSVINLIAEEKIAGTSGGADACTLDSTEYRLNVEESCLRIFDTVGLNSPDIGGGDYVDAIQKAITLIKMLKRVGGVDLLLFCIDGGRVLTHHQTNYNLFWEGLGHKKIPVAILVTRLEHEKEMEKWWTKNAEFLAKLKIKCEAHACITTISEDVEGYGAKRDESRQRVLELLKEKVKDCGEPFIMDSDEWLSGFLKKMRSFVKKERPSKRIVQQELRKGLSKGRAEDIAKAVCDRA</sequence>
<dbReference type="InParanoid" id="A0A0C3DPL6"/>
<reference evidence="3" key="2">
    <citation type="submission" date="2015-01" db="EMBL/GenBank/DDBJ databases">
        <title>Evolutionary Origins and Diversification of the Mycorrhizal Mutualists.</title>
        <authorList>
            <consortium name="DOE Joint Genome Institute"/>
            <consortium name="Mycorrhizal Genomics Consortium"/>
            <person name="Kohler A."/>
            <person name="Kuo A."/>
            <person name="Nagy L.G."/>
            <person name="Floudas D."/>
            <person name="Copeland A."/>
            <person name="Barry K.W."/>
            <person name="Cichocki N."/>
            <person name="Veneault-Fourrey C."/>
            <person name="LaButti K."/>
            <person name="Lindquist E.A."/>
            <person name="Lipzen A."/>
            <person name="Lundell T."/>
            <person name="Morin E."/>
            <person name="Murat C."/>
            <person name="Riley R."/>
            <person name="Ohm R."/>
            <person name="Sun H."/>
            <person name="Tunlid A."/>
            <person name="Henrissat B."/>
            <person name="Grigoriev I.V."/>
            <person name="Hibbett D.S."/>
            <person name="Martin F."/>
        </authorList>
    </citation>
    <scope>NUCLEOTIDE SEQUENCE [LARGE SCALE GENOMIC DNA]</scope>
    <source>
        <strain evidence="3">Foug A</strain>
    </source>
</reference>
<proteinExistence type="predicted"/>
<feature type="domain" description="G" evidence="1">
    <location>
        <begin position="234"/>
        <end position="339"/>
    </location>
</feature>
<dbReference type="CDD" id="cd00882">
    <property type="entry name" value="Ras_like_GTPase"/>
    <property type="match status" value="1"/>
</dbReference>
<dbReference type="PANTHER" id="PTHR42714:SF2">
    <property type="entry name" value="TRNA MODIFICATION GTPASE GTPBP3, MITOCHONDRIAL"/>
    <property type="match status" value="1"/>
</dbReference>
<evidence type="ECO:0000313" key="3">
    <source>
        <dbReference type="Proteomes" id="UP000053989"/>
    </source>
</evidence>
<dbReference type="GO" id="GO:0005737">
    <property type="term" value="C:cytoplasm"/>
    <property type="evidence" value="ECO:0007669"/>
    <property type="project" value="TreeGrafter"/>
</dbReference>
<dbReference type="Proteomes" id="UP000053989">
    <property type="component" value="Unassembled WGS sequence"/>
</dbReference>
<protein>
    <recommendedName>
        <fullName evidence="1">G domain-containing protein</fullName>
    </recommendedName>
</protein>
<feature type="domain" description="G" evidence="1">
    <location>
        <begin position="6"/>
        <end position="112"/>
    </location>
</feature>
<organism evidence="2 3">
    <name type="scientific">Scleroderma citrinum Foug A</name>
    <dbReference type="NCBI Taxonomy" id="1036808"/>
    <lineage>
        <taxon>Eukaryota</taxon>
        <taxon>Fungi</taxon>
        <taxon>Dikarya</taxon>
        <taxon>Basidiomycota</taxon>
        <taxon>Agaricomycotina</taxon>
        <taxon>Agaricomycetes</taxon>
        <taxon>Agaricomycetidae</taxon>
        <taxon>Boletales</taxon>
        <taxon>Sclerodermatineae</taxon>
        <taxon>Sclerodermataceae</taxon>
        <taxon>Scleroderma</taxon>
    </lineage>
</organism>
<dbReference type="SUPFAM" id="SSF52540">
    <property type="entry name" value="P-loop containing nucleoside triphosphate hydrolases"/>
    <property type="match status" value="2"/>
</dbReference>
<evidence type="ECO:0000313" key="2">
    <source>
        <dbReference type="EMBL" id="KIM62565.1"/>
    </source>
</evidence>
<dbReference type="Gene3D" id="3.40.50.300">
    <property type="entry name" value="P-loop containing nucleotide triphosphate hydrolases"/>
    <property type="match status" value="2"/>
</dbReference>
<reference evidence="2 3" key="1">
    <citation type="submission" date="2014-04" db="EMBL/GenBank/DDBJ databases">
        <authorList>
            <consortium name="DOE Joint Genome Institute"/>
            <person name="Kuo A."/>
            <person name="Kohler A."/>
            <person name="Nagy L.G."/>
            <person name="Floudas D."/>
            <person name="Copeland A."/>
            <person name="Barry K.W."/>
            <person name="Cichocki N."/>
            <person name="Veneault-Fourrey C."/>
            <person name="LaButti K."/>
            <person name="Lindquist E.A."/>
            <person name="Lipzen A."/>
            <person name="Lundell T."/>
            <person name="Morin E."/>
            <person name="Murat C."/>
            <person name="Sun H."/>
            <person name="Tunlid A."/>
            <person name="Henrissat B."/>
            <person name="Grigoriev I.V."/>
            <person name="Hibbett D.S."/>
            <person name="Martin F."/>
            <person name="Nordberg H.P."/>
            <person name="Cantor M.N."/>
            <person name="Hua S.X."/>
        </authorList>
    </citation>
    <scope>NUCLEOTIDE SEQUENCE [LARGE SCALE GENOMIC DNA]</scope>
    <source>
        <strain evidence="2 3">Foug A</strain>
    </source>
</reference>
<dbReference type="InterPro" id="IPR006073">
    <property type="entry name" value="GTP-bd"/>
</dbReference>
<dbReference type="AlphaFoldDB" id="A0A0C3DPL6"/>
<dbReference type="PANTHER" id="PTHR42714">
    <property type="entry name" value="TRNA MODIFICATION GTPASE GTPBP3"/>
    <property type="match status" value="1"/>
</dbReference>
<dbReference type="GO" id="GO:0002098">
    <property type="term" value="P:tRNA wobble uridine modification"/>
    <property type="evidence" value="ECO:0007669"/>
    <property type="project" value="TreeGrafter"/>
</dbReference>
<dbReference type="InterPro" id="IPR025662">
    <property type="entry name" value="Sigma_54_int_dom_ATP-bd_1"/>
</dbReference>